<keyword evidence="2" id="KW-0472">Membrane</keyword>
<accession>A0A1I3ILL4</accession>
<organism evidence="3 4">
    <name type="scientific">Jannaschia pohangensis</name>
    <dbReference type="NCBI Taxonomy" id="390807"/>
    <lineage>
        <taxon>Bacteria</taxon>
        <taxon>Pseudomonadati</taxon>
        <taxon>Pseudomonadota</taxon>
        <taxon>Alphaproteobacteria</taxon>
        <taxon>Rhodobacterales</taxon>
        <taxon>Roseobacteraceae</taxon>
        <taxon>Jannaschia</taxon>
    </lineage>
</organism>
<gene>
    <name evidence="3" type="ORF">SAMN04488095_1020</name>
</gene>
<feature type="region of interest" description="Disordered" evidence="1">
    <location>
        <begin position="243"/>
        <end position="262"/>
    </location>
</feature>
<evidence type="ECO:0000313" key="3">
    <source>
        <dbReference type="EMBL" id="SFI48727.1"/>
    </source>
</evidence>
<dbReference type="STRING" id="390807.SAMN04488095_1020"/>
<feature type="transmembrane region" description="Helical" evidence="2">
    <location>
        <begin position="68"/>
        <end position="88"/>
    </location>
</feature>
<reference evidence="3 4" key="1">
    <citation type="submission" date="2016-10" db="EMBL/GenBank/DDBJ databases">
        <authorList>
            <person name="de Groot N.N."/>
        </authorList>
    </citation>
    <scope>NUCLEOTIDE SEQUENCE [LARGE SCALE GENOMIC DNA]</scope>
    <source>
        <strain evidence="3 4">DSM 19073</strain>
    </source>
</reference>
<evidence type="ECO:0000256" key="2">
    <source>
        <dbReference type="SAM" id="Phobius"/>
    </source>
</evidence>
<dbReference type="AlphaFoldDB" id="A0A1I3ILL4"/>
<protein>
    <submittedName>
        <fullName evidence="3">Uncharacterized protein</fullName>
    </submittedName>
</protein>
<sequence length="262" mass="28476">MGIGPVGAGALIAVLAAGLWASLYLGPNASVSRRVILPFVLRVAFPMAVLLGVPLLVVGQVVDLEDRLWQALIAGGVIATGWLATAVFGEIERATRKAERTRDFHKALYAEVLNTLEAIWGKGEAEAQGQALLERMEEEPDFVPFIPREHHDRVFVAQLDDIDVLPRQTIDAVVAYYSQVAAIAALVEDMRGDRFQHLSQPRRIAMVADYLDLRRRTFVMGKSVLRLIHAYAEGGPAKAEALAKTLSSPGADPSGPAYRDKG</sequence>
<dbReference type="EMBL" id="FORA01000001">
    <property type="protein sequence ID" value="SFI48727.1"/>
    <property type="molecule type" value="Genomic_DNA"/>
</dbReference>
<keyword evidence="2" id="KW-0812">Transmembrane</keyword>
<keyword evidence="2" id="KW-1133">Transmembrane helix</keyword>
<evidence type="ECO:0000256" key="1">
    <source>
        <dbReference type="SAM" id="MobiDB-lite"/>
    </source>
</evidence>
<name>A0A1I3ILL4_9RHOB</name>
<feature type="transmembrane region" description="Helical" evidence="2">
    <location>
        <begin position="39"/>
        <end position="62"/>
    </location>
</feature>
<proteinExistence type="predicted"/>
<keyword evidence="4" id="KW-1185">Reference proteome</keyword>
<feature type="transmembrane region" description="Helical" evidence="2">
    <location>
        <begin position="6"/>
        <end position="27"/>
    </location>
</feature>
<dbReference type="Proteomes" id="UP000199110">
    <property type="component" value="Unassembled WGS sequence"/>
</dbReference>
<evidence type="ECO:0000313" key="4">
    <source>
        <dbReference type="Proteomes" id="UP000199110"/>
    </source>
</evidence>